<feature type="region of interest" description="Disordered" evidence="1">
    <location>
        <begin position="118"/>
        <end position="156"/>
    </location>
</feature>
<keyword evidence="3" id="KW-1185">Reference proteome</keyword>
<protein>
    <submittedName>
        <fullName evidence="2">Uncharacterized protein</fullName>
    </submittedName>
</protein>
<proteinExistence type="predicted"/>
<sequence>MSLTTTTRFRACSVRPRPTRPVSVRMPYQLRSSSSLGSSWPVGAGMPVHGSFSIRSVRHGPTSVARRPSSPVTSTASADVPGRARENPSRSERPAVRTTRMVSPTRRSVVRAALAVSPGRPSQIWMRVTTPSRTVSAVNSRTNGAGRAASRRPPTR</sequence>
<feature type="region of interest" description="Disordered" evidence="1">
    <location>
        <begin position="1"/>
        <end position="20"/>
    </location>
</feature>
<feature type="compositionally biased region" description="Basic and acidic residues" evidence="1">
    <location>
        <begin position="82"/>
        <end position="95"/>
    </location>
</feature>
<evidence type="ECO:0000313" key="3">
    <source>
        <dbReference type="Proteomes" id="UP001597024"/>
    </source>
</evidence>
<evidence type="ECO:0000256" key="1">
    <source>
        <dbReference type="SAM" id="MobiDB-lite"/>
    </source>
</evidence>
<gene>
    <name evidence="2" type="ORF">ACFQ08_13970</name>
</gene>
<dbReference type="Proteomes" id="UP001597024">
    <property type="component" value="Unassembled WGS sequence"/>
</dbReference>
<accession>A0ABW3DRM2</accession>
<reference evidence="3" key="1">
    <citation type="journal article" date="2019" name="Int. J. Syst. Evol. Microbiol.">
        <title>The Global Catalogue of Microorganisms (GCM) 10K type strain sequencing project: providing services to taxonomists for standard genome sequencing and annotation.</title>
        <authorList>
            <consortium name="The Broad Institute Genomics Platform"/>
            <consortium name="The Broad Institute Genome Sequencing Center for Infectious Disease"/>
            <person name="Wu L."/>
            <person name="Ma J."/>
        </authorList>
    </citation>
    <scope>NUCLEOTIDE SEQUENCE [LARGE SCALE GENOMIC DNA]</scope>
    <source>
        <strain evidence="3">CCUG 62974</strain>
    </source>
</reference>
<evidence type="ECO:0000313" key="2">
    <source>
        <dbReference type="EMBL" id="MFD0885657.1"/>
    </source>
</evidence>
<feature type="non-terminal residue" evidence="2">
    <location>
        <position position="156"/>
    </location>
</feature>
<comment type="caution">
    <text evidence="2">The sequence shown here is derived from an EMBL/GenBank/DDBJ whole genome shotgun (WGS) entry which is preliminary data.</text>
</comment>
<feature type="region of interest" description="Disordered" evidence="1">
    <location>
        <begin position="51"/>
        <end position="104"/>
    </location>
</feature>
<dbReference type="EMBL" id="JBHTHX010000406">
    <property type="protein sequence ID" value="MFD0885657.1"/>
    <property type="molecule type" value="Genomic_DNA"/>
</dbReference>
<name>A0ABW3DRM2_9ACTN</name>
<feature type="compositionally biased region" description="Polar residues" evidence="1">
    <location>
        <begin position="129"/>
        <end position="143"/>
    </location>
</feature>
<organism evidence="2 3">
    <name type="scientific">Streptosporangium algeriense</name>
    <dbReference type="NCBI Taxonomy" id="1682748"/>
    <lineage>
        <taxon>Bacteria</taxon>
        <taxon>Bacillati</taxon>
        <taxon>Actinomycetota</taxon>
        <taxon>Actinomycetes</taxon>
        <taxon>Streptosporangiales</taxon>
        <taxon>Streptosporangiaceae</taxon>
        <taxon>Streptosporangium</taxon>
    </lineage>
</organism>